<keyword evidence="5 9" id="KW-0865">Zymogen</keyword>
<dbReference type="GO" id="GO:0015940">
    <property type="term" value="P:pantothenate biosynthetic process"/>
    <property type="evidence" value="ECO:0007669"/>
    <property type="project" value="UniProtKB-UniRule"/>
</dbReference>
<reference evidence="14 15" key="1">
    <citation type="journal article" date="2019" name="Emerg. Microbes Infect.">
        <title>Comprehensive subspecies identification of 175 nontuberculous mycobacteria species based on 7547 genomic profiles.</title>
        <authorList>
            <person name="Matsumoto Y."/>
            <person name="Kinjo T."/>
            <person name="Motooka D."/>
            <person name="Nabeya D."/>
            <person name="Jung N."/>
            <person name="Uechi K."/>
            <person name="Horii T."/>
            <person name="Iida T."/>
            <person name="Fujita J."/>
            <person name="Nakamura S."/>
        </authorList>
    </citation>
    <scope>NUCLEOTIDE SEQUENCE [LARGE SCALE GENOMIC DNA]</scope>
    <source>
        <strain evidence="14 15">JCM 12404</strain>
    </source>
</reference>
<feature type="chain" id="PRO_5029986291" description="Aspartate 1-decarboxylase beta chain" evidence="9 13">
    <location>
        <begin position="1"/>
        <end position="24"/>
    </location>
</feature>
<evidence type="ECO:0000256" key="10">
    <source>
        <dbReference type="PIRSR" id="PIRSR006246-1"/>
    </source>
</evidence>
<evidence type="ECO:0000256" key="6">
    <source>
        <dbReference type="ARBA" id="ARBA00023239"/>
    </source>
</evidence>
<comment type="catalytic activity">
    <reaction evidence="9">
        <text>L-aspartate + H(+) = beta-alanine + CO2</text>
        <dbReference type="Rhea" id="RHEA:19497"/>
        <dbReference type="ChEBI" id="CHEBI:15378"/>
        <dbReference type="ChEBI" id="CHEBI:16526"/>
        <dbReference type="ChEBI" id="CHEBI:29991"/>
        <dbReference type="ChEBI" id="CHEBI:57966"/>
        <dbReference type="EC" id="4.1.1.11"/>
    </reaction>
</comment>
<feature type="binding site" evidence="9 11">
    <location>
        <begin position="73"/>
        <end position="75"/>
    </location>
    <ligand>
        <name>substrate</name>
    </ligand>
</feature>
<dbReference type="KEGG" id="mcoo:MCOO_27700"/>
<feature type="active site" description="Schiff-base intermediate with substrate; via pyruvic acid" evidence="9 10">
    <location>
        <position position="25"/>
    </location>
</feature>
<comment type="PTM">
    <text evidence="9 12">Is synthesized initially as an inactive proenzyme, which is activated by self-cleavage at a specific serine bond to produce a beta-subunit with a hydroxyl group at its C-terminus and an alpha-subunit with a pyruvoyl group at its N-terminus.</text>
</comment>
<comment type="cofactor">
    <cofactor evidence="9 10">
        <name>pyruvate</name>
        <dbReference type="ChEBI" id="CHEBI:15361"/>
    </cofactor>
    <text evidence="9 10">Binds 1 pyruvoyl group covalently per subunit.</text>
</comment>
<name>A0A7I7KXE9_9MYCO</name>
<dbReference type="GO" id="GO:0006523">
    <property type="term" value="P:alanine biosynthetic process"/>
    <property type="evidence" value="ECO:0007669"/>
    <property type="project" value="InterPro"/>
</dbReference>
<keyword evidence="8 9" id="KW-0670">Pyruvate</keyword>
<comment type="function">
    <text evidence="9">Catalyzes the pyruvoyl-dependent decarboxylation of aspartate to produce beta-alanine.</text>
</comment>
<dbReference type="PANTHER" id="PTHR21012:SF0">
    <property type="entry name" value="ASPARTATE 1-DECARBOXYLASE"/>
    <property type="match status" value="1"/>
</dbReference>
<dbReference type="AlphaFoldDB" id="A0A7I7KXE9"/>
<feature type="modified residue" description="Pyruvic acid (Ser)" evidence="9 12">
    <location>
        <position position="25"/>
    </location>
</feature>
<dbReference type="Gene3D" id="2.40.40.20">
    <property type="match status" value="1"/>
</dbReference>
<evidence type="ECO:0000256" key="5">
    <source>
        <dbReference type="ARBA" id="ARBA00023145"/>
    </source>
</evidence>
<keyword evidence="6 9" id="KW-0456">Lyase</keyword>
<protein>
    <recommendedName>
        <fullName evidence="9">Aspartate 1-decarboxylase</fullName>
        <ecNumber evidence="9">4.1.1.11</ecNumber>
    </recommendedName>
    <alternativeName>
        <fullName evidence="9">Aspartate alpha-decarboxylase</fullName>
    </alternativeName>
    <component>
        <recommendedName>
            <fullName evidence="9">Aspartate 1-decarboxylase beta chain</fullName>
        </recommendedName>
    </component>
    <component>
        <recommendedName>
            <fullName evidence="9">Aspartate 1-decarboxylase alpha chain</fullName>
        </recommendedName>
    </component>
</protein>
<keyword evidence="3 9" id="KW-0210">Decarboxylase</keyword>
<keyword evidence="7 9" id="KW-0704">Schiff base</keyword>
<evidence type="ECO:0000256" key="2">
    <source>
        <dbReference type="ARBA" id="ARBA00022655"/>
    </source>
</evidence>
<feature type="active site" description="Proton donor" evidence="9 10">
    <location>
        <position position="58"/>
    </location>
</feature>
<keyword evidence="4 9" id="KW-0068">Autocatalytic cleavage</keyword>
<evidence type="ECO:0000256" key="9">
    <source>
        <dbReference type="HAMAP-Rule" id="MF_00446"/>
    </source>
</evidence>
<dbReference type="CDD" id="cd06919">
    <property type="entry name" value="Asp_decarbox"/>
    <property type="match status" value="1"/>
</dbReference>
<gene>
    <name evidence="9 14" type="primary">panD</name>
    <name evidence="14" type="ORF">MCOO_27700</name>
</gene>
<evidence type="ECO:0000256" key="7">
    <source>
        <dbReference type="ARBA" id="ARBA00023270"/>
    </source>
</evidence>
<dbReference type="PIRSF" id="PIRSF006246">
    <property type="entry name" value="Asp_decarbox"/>
    <property type="match status" value="1"/>
</dbReference>
<keyword evidence="2 9" id="KW-0566">Pantothenate biosynthesis</keyword>
<evidence type="ECO:0000256" key="1">
    <source>
        <dbReference type="ARBA" id="ARBA00022490"/>
    </source>
</evidence>
<evidence type="ECO:0000256" key="3">
    <source>
        <dbReference type="ARBA" id="ARBA00022793"/>
    </source>
</evidence>
<evidence type="ECO:0000256" key="11">
    <source>
        <dbReference type="PIRSR" id="PIRSR006246-2"/>
    </source>
</evidence>
<dbReference type="EMBL" id="AP022569">
    <property type="protein sequence ID" value="BBX46755.1"/>
    <property type="molecule type" value="Genomic_DNA"/>
</dbReference>
<dbReference type="InterPro" id="IPR009010">
    <property type="entry name" value="Asp_de-COase-like_dom_sf"/>
</dbReference>
<feature type="chain" id="PRO_5029986290" description="Aspartate 1-decarboxylase alpha chain" evidence="9 13">
    <location>
        <begin position="25"/>
        <end position="135"/>
    </location>
</feature>
<evidence type="ECO:0000256" key="13">
    <source>
        <dbReference type="PIRSR" id="PIRSR006246-5"/>
    </source>
</evidence>
<dbReference type="Pfam" id="PF02261">
    <property type="entry name" value="Asp_decarbox"/>
    <property type="match status" value="1"/>
</dbReference>
<dbReference type="UniPathway" id="UPA00028">
    <property type="reaction ID" value="UER00002"/>
</dbReference>
<evidence type="ECO:0000256" key="4">
    <source>
        <dbReference type="ARBA" id="ARBA00022813"/>
    </source>
</evidence>
<keyword evidence="15" id="KW-1185">Reference proteome</keyword>
<dbReference type="SUPFAM" id="SSF50692">
    <property type="entry name" value="ADC-like"/>
    <property type="match status" value="1"/>
</dbReference>
<keyword evidence="1 9" id="KW-0963">Cytoplasm</keyword>
<evidence type="ECO:0000313" key="14">
    <source>
        <dbReference type="EMBL" id="BBX46755.1"/>
    </source>
</evidence>
<feature type="binding site" evidence="9 11">
    <location>
        <position position="57"/>
    </location>
    <ligand>
        <name>substrate</name>
    </ligand>
</feature>
<organism evidence="14 15">
    <name type="scientific">Mycobacterium cookii</name>
    <dbReference type="NCBI Taxonomy" id="1775"/>
    <lineage>
        <taxon>Bacteria</taxon>
        <taxon>Bacillati</taxon>
        <taxon>Actinomycetota</taxon>
        <taxon>Actinomycetes</taxon>
        <taxon>Mycobacteriales</taxon>
        <taxon>Mycobacteriaceae</taxon>
        <taxon>Mycobacterium</taxon>
    </lineage>
</organism>
<dbReference type="EC" id="4.1.1.11" evidence="9"/>
<comment type="subunit">
    <text evidence="9">Heterooctamer of four alpha and four beta subunits.</text>
</comment>
<dbReference type="GO" id="GO:0004068">
    <property type="term" value="F:aspartate 1-decarboxylase activity"/>
    <property type="evidence" value="ECO:0007669"/>
    <property type="project" value="UniProtKB-UniRule"/>
</dbReference>
<accession>A0A7I7KXE9</accession>
<evidence type="ECO:0000313" key="15">
    <source>
        <dbReference type="Proteomes" id="UP000465866"/>
    </source>
</evidence>
<comment type="similarity">
    <text evidence="9">Belongs to the PanD family.</text>
</comment>
<sequence length="135" mass="14281">MLRTMLKSKIHRATVTQADLHYVGSVTIDADLMDAADLLEGEQVTIVDIDNGARLVTYAITGQRGSGVIGINGAAAHLVHPGDLVILIAYATMDDAEARSYQPKIVFVDADNHAIDLGSDPAFVPADAGELVSPR</sequence>
<dbReference type="PANTHER" id="PTHR21012">
    <property type="entry name" value="ASPARTATE 1-DECARBOXYLASE"/>
    <property type="match status" value="1"/>
</dbReference>
<dbReference type="GO" id="GO:0005829">
    <property type="term" value="C:cytosol"/>
    <property type="evidence" value="ECO:0007669"/>
    <property type="project" value="TreeGrafter"/>
</dbReference>
<evidence type="ECO:0000256" key="12">
    <source>
        <dbReference type="PIRSR" id="PIRSR006246-3"/>
    </source>
</evidence>
<dbReference type="Proteomes" id="UP000465866">
    <property type="component" value="Chromosome"/>
</dbReference>
<dbReference type="NCBIfam" id="TIGR00223">
    <property type="entry name" value="panD"/>
    <property type="match status" value="1"/>
</dbReference>
<proteinExistence type="inferred from homology"/>
<dbReference type="HAMAP" id="MF_00446">
    <property type="entry name" value="PanD"/>
    <property type="match status" value="1"/>
</dbReference>
<dbReference type="InterPro" id="IPR003190">
    <property type="entry name" value="Asp_decarbox"/>
</dbReference>
<comment type="subcellular location">
    <subcellularLocation>
        <location evidence="9">Cytoplasm</location>
    </subcellularLocation>
</comment>
<dbReference type="RefSeq" id="WP_163776868.1">
    <property type="nucleotide sequence ID" value="NZ_AP022569.1"/>
</dbReference>
<comment type="pathway">
    <text evidence="9">Cofactor biosynthesis; (R)-pantothenate biosynthesis; beta-alanine from L-aspartate: step 1/1.</text>
</comment>
<evidence type="ECO:0000256" key="8">
    <source>
        <dbReference type="ARBA" id="ARBA00023317"/>
    </source>
</evidence>